<dbReference type="Proteomes" id="UP000215914">
    <property type="component" value="Chromosome 5"/>
</dbReference>
<dbReference type="STRING" id="4232.A0A251UVT1"/>
<proteinExistence type="predicted"/>
<dbReference type="Gramene" id="mRNA:HanXRQr2_Chr01g0014241">
    <property type="protein sequence ID" value="mRNA:HanXRQr2_Chr01g0014241"/>
    <property type="gene ID" value="HanXRQr2_Chr01g0014241"/>
</dbReference>
<dbReference type="EMBL" id="MNCJ02000316">
    <property type="protein sequence ID" value="KAF5821460.1"/>
    <property type="molecule type" value="Genomic_DNA"/>
</dbReference>
<keyword evidence="1" id="KW-1133">Transmembrane helix</keyword>
<evidence type="ECO:0000313" key="3">
    <source>
        <dbReference type="EMBL" id="OTG26882.1"/>
    </source>
</evidence>
<reference evidence="3" key="2">
    <citation type="submission" date="2017-02" db="EMBL/GenBank/DDBJ databases">
        <title>Sunflower complete genome.</title>
        <authorList>
            <person name="Langlade N."/>
            <person name="Munos S."/>
        </authorList>
    </citation>
    <scope>NUCLEOTIDE SEQUENCE [LARGE SCALE GENOMIC DNA]</scope>
    <source>
        <tissue evidence="3">Leaves</tissue>
    </source>
</reference>
<dbReference type="InterPro" id="IPR044200">
    <property type="entry name" value="At5g03900-like"/>
</dbReference>
<evidence type="ECO:0000313" key="4">
    <source>
        <dbReference type="Proteomes" id="UP000215914"/>
    </source>
</evidence>
<dbReference type="PANTHER" id="PTHR47380:SF4">
    <property type="entry name" value="OS02G0533000 PROTEIN"/>
    <property type="match status" value="1"/>
</dbReference>
<organism evidence="3 4">
    <name type="scientific">Helianthus annuus</name>
    <name type="common">Common sunflower</name>
    <dbReference type="NCBI Taxonomy" id="4232"/>
    <lineage>
        <taxon>Eukaryota</taxon>
        <taxon>Viridiplantae</taxon>
        <taxon>Streptophyta</taxon>
        <taxon>Embryophyta</taxon>
        <taxon>Tracheophyta</taxon>
        <taxon>Spermatophyta</taxon>
        <taxon>Magnoliopsida</taxon>
        <taxon>eudicotyledons</taxon>
        <taxon>Gunneridae</taxon>
        <taxon>Pentapetalae</taxon>
        <taxon>asterids</taxon>
        <taxon>campanulids</taxon>
        <taxon>Asterales</taxon>
        <taxon>Asteraceae</taxon>
        <taxon>Asteroideae</taxon>
        <taxon>Heliantheae alliance</taxon>
        <taxon>Heliantheae</taxon>
        <taxon>Helianthus</taxon>
    </lineage>
</organism>
<name>A0A251UVT1_HELAN</name>
<keyword evidence="4" id="KW-1185">Reference proteome</keyword>
<feature type="transmembrane region" description="Helical" evidence="1">
    <location>
        <begin position="427"/>
        <end position="445"/>
    </location>
</feature>
<dbReference type="OrthoDB" id="4518at2759"/>
<sequence length="524" mass="59679">MASISTCFTITPKFHSKTFKYSVNHLLHNTYTKLGTPNGSSISSSSRNRSRSRSFVVEIRAKFDTPPVEATARVRPGRIIESDKLPAEVRKRTMEAVDKCGRRVTVGDVASKAGIKLTEAQRALQALAADTDGFLEVSDEGDVLYVFPQNYRSKLAAKSLRIKTEPYLEKAKSAGEYLIRVSFGTALIASIVIVYTTIIAILSSSSEEDNRGRRRGRSFDSGFSFYLSPSDLFWYWDPYYYRRRRVRNDNNGMNFIESVFSFVFGDGDPNEGIEEERWKLIGQYIASNGGVVTAEELAPYLDVESAENMDDDSYILPVLLRFDGQPEVDEEGNILYRFPSLQRTAASQRSGRKEYVGRKFSEWVGGVDKFFKENKWDFSKISNAEKAMVGGLGALNLFGVIVLGTMLKNMTVSPSGFISFVSEIFPLLQIYAGSFFAIPLVRWFITQRTNAQIEKRNRAREQRARALELPDVTLRRKILNARDMSQRTVIGQDRIVYTTERDIFEQDYDTQDWDRRFREIEKSE</sequence>
<dbReference type="InParanoid" id="A0A251UVT1"/>
<reference evidence="2 4" key="1">
    <citation type="journal article" date="2017" name="Nature">
        <title>The sunflower genome provides insights into oil metabolism, flowering and Asterid evolution.</title>
        <authorList>
            <person name="Badouin H."/>
            <person name="Gouzy J."/>
            <person name="Grassa C.J."/>
            <person name="Murat F."/>
            <person name="Staton S.E."/>
            <person name="Cottret L."/>
            <person name="Lelandais-Briere C."/>
            <person name="Owens G.L."/>
            <person name="Carrere S."/>
            <person name="Mayjonade B."/>
            <person name="Legrand L."/>
            <person name="Gill N."/>
            <person name="Kane N.C."/>
            <person name="Bowers J.E."/>
            <person name="Hubner S."/>
            <person name="Bellec A."/>
            <person name="Berard A."/>
            <person name="Berges H."/>
            <person name="Blanchet N."/>
            <person name="Boniface M.C."/>
            <person name="Brunel D."/>
            <person name="Catrice O."/>
            <person name="Chaidir N."/>
            <person name="Claudel C."/>
            <person name="Donnadieu C."/>
            <person name="Faraut T."/>
            <person name="Fievet G."/>
            <person name="Helmstetter N."/>
            <person name="King M."/>
            <person name="Knapp S.J."/>
            <person name="Lai Z."/>
            <person name="Le Paslier M.C."/>
            <person name="Lippi Y."/>
            <person name="Lorenzon L."/>
            <person name="Mandel J.R."/>
            <person name="Marage G."/>
            <person name="Marchand G."/>
            <person name="Marquand E."/>
            <person name="Bret-Mestries E."/>
            <person name="Morien E."/>
            <person name="Nambeesan S."/>
            <person name="Nguyen T."/>
            <person name="Pegot-Espagnet P."/>
            <person name="Pouilly N."/>
            <person name="Raftis F."/>
            <person name="Sallet E."/>
            <person name="Schiex T."/>
            <person name="Thomas J."/>
            <person name="Vandecasteele C."/>
            <person name="Vares D."/>
            <person name="Vear F."/>
            <person name="Vautrin S."/>
            <person name="Crespi M."/>
            <person name="Mangin B."/>
            <person name="Burke J.M."/>
            <person name="Salse J."/>
            <person name="Munos S."/>
            <person name="Vincourt P."/>
            <person name="Rieseberg L.H."/>
            <person name="Langlade N.B."/>
        </authorList>
    </citation>
    <scope>NUCLEOTIDE SEQUENCE [LARGE SCALE GENOMIC DNA]</scope>
    <source>
        <strain evidence="4">cv. SF193</strain>
        <tissue evidence="2">Leaves</tissue>
    </source>
</reference>
<evidence type="ECO:0000256" key="1">
    <source>
        <dbReference type="SAM" id="Phobius"/>
    </source>
</evidence>
<dbReference type="PANTHER" id="PTHR47380">
    <property type="entry name" value="OS02G0533000 PROTEIN"/>
    <property type="match status" value="1"/>
</dbReference>
<dbReference type="AlphaFoldDB" id="A0A251UVT1"/>
<evidence type="ECO:0000313" key="2">
    <source>
        <dbReference type="EMBL" id="KAF5821460.1"/>
    </source>
</evidence>
<dbReference type="OMA" id="PLIRYFW"/>
<feature type="transmembrane region" description="Helical" evidence="1">
    <location>
        <begin position="177"/>
        <end position="203"/>
    </location>
</feature>
<feature type="transmembrane region" description="Helical" evidence="1">
    <location>
        <begin position="387"/>
        <end position="407"/>
    </location>
</feature>
<protein>
    <submittedName>
        <fullName evidence="3">Putative iron-sulfur cluster biosynthesis family protein</fullName>
    </submittedName>
</protein>
<keyword evidence="1" id="KW-0472">Membrane</keyword>
<dbReference type="EMBL" id="CM007894">
    <property type="protein sequence ID" value="OTG26882.1"/>
    <property type="molecule type" value="Genomic_DNA"/>
</dbReference>
<gene>
    <name evidence="3" type="ORF">HannXRQ_Chr05g0163581</name>
    <name evidence="2" type="ORF">HanXRQr2_Chr01g0014241</name>
</gene>
<keyword evidence="1" id="KW-0812">Transmembrane</keyword>
<accession>A0A251UVT1</accession>
<reference evidence="2" key="3">
    <citation type="submission" date="2020-06" db="EMBL/GenBank/DDBJ databases">
        <title>Helianthus annuus Genome sequencing and assembly Release 2.</title>
        <authorList>
            <person name="Gouzy J."/>
            <person name="Langlade N."/>
            <person name="Munos S."/>
        </authorList>
    </citation>
    <scope>NUCLEOTIDE SEQUENCE</scope>
    <source>
        <tissue evidence="2">Leaves</tissue>
    </source>
</reference>
<dbReference type="FunCoup" id="A0A251UVT1">
    <property type="interactions" value="1783"/>
</dbReference>